<feature type="transmembrane region" description="Helical" evidence="1">
    <location>
        <begin position="133"/>
        <end position="154"/>
    </location>
</feature>
<dbReference type="HOGENOM" id="CLU_598163_0_0_6"/>
<dbReference type="RefSeq" id="WP_003189791.1">
    <property type="nucleotide sequence ID" value="NZ_CM001513.1"/>
</dbReference>
<keyword evidence="1" id="KW-1133">Transmembrane helix</keyword>
<dbReference type="PATRIC" id="fig|1038924.3.peg.1624"/>
<evidence type="ECO:0000313" key="2">
    <source>
        <dbReference type="EMBL" id="EIK60647.1"/>
    </source>
</evidence>
<reference evidence="2 3" key="1">
    <citation type="journal article" date="2012" name="PLoS Genet.">
        <title>Comparative Genomics of Plant-Associated Pseudomonas spp.: Insights into Diversity and Inheritance of Traits Involved in Multitrophic Interactions.</title>
        <authorList>
            <person name="Loper J.E."/>
            <person name="Hassan K.A."/>
            <person name="Mavrodi D.V."/>
            <person name="Davis E.W.II."/>
            <person name="Lim C.K."/>
            <person name="Shaffer B.T."/>
            <person name="Elbourne L.D."/>
            <person name="Stockwell V.O."/>
            <person name="Hartney S.L."/>
            <person name="Breakwell K."/>
            <person name="Henkels M.D."/>
            <person name="Tetu S.G."/>
            <person name="Rangel L.I."/>
            <person name="Kidarsa T.A."/>
            <person name="Wilson N.L."/>
            <person name="van de Mortel J.E."/>
            <person name="Song C."/>
            <person name="Blumhagen R."/>
            <person name="Radune D."/>
            <person name="Hostetler J.B."/>
            <person name="Brinkac L.M."/>
            <person name="Durkin A.S."/>
            <person name="Kluepfel D.A."/>
            <person name="Wechter W.P."/>
            <person name="Anderson A.J."/>
            <person name="Kim Y.C."/>
            <person name="Pierson L.S.III."/>
            <person name="Pierson E.A."/>
            <person name="Lindow S.E."/>
            <person name="Kobayashi D.Y."/>
            <person name="Raaijmakers J.M."/>
            <person name="Weller D.M."/>
            <person name="Thomashow L.S."/>
            <person name="Allen A.E."/>
            <person name="Paulsen I.T."/>
        </authorList>
    </citation>
    <scope>NUCLEOTIDE SEQUENCE [LARGE SCALE GENOMIC DNA]</scope>
    <source>
        <strain evidence="2 3">SS101</strain>
    </source>
</reference>
<keyword evidence="1" id="KW-0472">Membrane</keyword>
<dbReference type="AlphaFoldDB" id="I4K7F7"/>
<feature type="transmembrane region" description="Helical" evidence="1">
    <location>
        <begin position="376"/>
        <end position="397"/>
    </location>
</feature>
<feature type="transmembrane region" description="Helical" evidence="1">
    <location>
        <begin position="41"/>
        <end position="63"/>
    </location>
</feature>
<evidence type="ECO:0000313" key="3">
    <source>
        <dbReference type="Proteomes" id="UP000003213"/>
    </source>
</evidence>
<feature type="transmembrane region" description="Helical" evidence="1">
    <location>
        <begin position="186"/>
        <end position="205"/>
    </location>
</feature>
<comment type="caution">
    <text evidence="2">The sequence shown here is derived from an EMBL/GenBank/DDBJ whole genome shotgun (WGS) entry which is preliminary data.</text>
</comment>
<keyword evidence="1" id="KW-0812">Transmembrane</keyword>
<proteinExistence type="predicted"/>
<feature type="transmembrane region" description="Helical" evidence="1">
    <location>
        <begin position="344"/>
        <end position="369"/>
    </location>
</feature>
<feature type="transmembrane region" description="Helical" evidence="1">
    <location>
        <begin position="409"/>
        <end position="425"/>
    </location>
</feature>
<protein>
    <submittedName>
        <fullName evidence="2">Putative membrane protein</fullName>
    </submittedName>
</protein>
<organism evidence="2 3">
    <name type="scientific">Pseudomonas lactis</name>
    <dbReference type="NCBI Taxonomy" id="1615674"/>
    <lineage>
        <taxon>Bacteria</taxon>
        <taxon>Pseudomonadati</taxon>
        <taxon>Pseudomonadota</taxon>
        <taxon>Gammaproteobacteria</taxon>
        <taxon>Pseudomonadales</taxon>
        <taxon>Pseudomonadaceae</taxon>
        <taxon>Pseudomonas</taxon>
    </lineage>
</organism>
<feature type="transmembrane region" description="Helical" evidence="1">
    <location>
        <begin position="161"/>
        <end position="180"/>
    </location>
</feature>
<sequence length="435" mass="48354">MSKMFAKVKFIPLVLGLMYLVTTVVLFFLGPFDWPIDNEGVLLFFVFVCMLAIALGFTVGVINPGRGRPLDSWRVFFRIGCVSSIVLLFPATWIYTGKWPWEVFSVLGDQGLAYREMLAVVEADESGIRGYMAILRALFAPFVYCVVPFAILNFKRLRRLDVLLFSGHLCAVLIFSFMRGTDRETVELLVFFIATLLIATCRLAVKHGRFPFKASSVLLSSVLLIMILCATAVLFVDRKGSRMGGQGGFCVADGVVCSVRSSHESDLSATANFALEMVTGYVSQGYYGLSLALKEDFTSTFGLGHSSFLMSAYGKAIDDSMYQRSYLYKVSAAGWSDKSQWSTIYPWLASDVSFPAVPLVIALLGFLWGCGWKSAVLLRSDAGALMFLFLSSAVLYIPANNQLTQTLDSYFAFLFWLVVWLMQGARKERSVIAYQ</sequence>
<feature type="transmembrane region" description="Helical" evidence="1">
    <location>
        <begin position="12"/>
        <end position="29"/>
    </location>
</feature>
<dbReference type="Proteomes" id="UP000003213">
    <property type="component" value="Chromosome"/>
</dbReference>
<feature type="transmembrane region" description="Helical" evidence="1">
    <location>
        <begin position="75"/>
        <end position="95"/>
    </location>
</feature>
<gene>
    <name evidence="2" type="ORF">PflSS101_1662</name>
</gene>
<feature type="transmembrane region" description="Helical" evidence="1">
    <location>
        <begin position="217"/>
        <end position="236"/>
    </location>
</feature>
<dbReference type="EMBL" id="AHPN01000001">
    <property type="protein sequence ID" value="EIK60647.1"/>
    <property type="molecule type" value="Genomic_DNA"/>
</dbReference>
<accession>I4K7F7</accession>
<name>I4K7F7_9PSED</name>
<evidence type="ECO:0000256" key="1">
    <source>
        <dbReference type="SAM" id="Phobius"/>
    </source>
</evidence>